<keyword evidence="1" id="KW-0862">Zinc</keyword>
<dbReference type="EMBL" id="JAVXUP010003352">
    <property type="protein sequence ID" value="KAK2999237.1"/>
    <property type="molecule type" value="Genomic_DNA"/>
</dbReference>
<evidence type="ECO:0000256" key="2">
    <source>
        <dbReference type="SAM" id="Phobius"/>
    </source>
</evidence>
<keyword evidence="2" id="KW-1133">Transmembrane helix</keyword>
<keyword evidence="2" id="KW-0472">Membrane</keyword>
<comment type="caution">
    <text evidence="4">The sequence shown here is derived from an EMBL/GenBank/DDBJ whole genome shotgun (WGS) entry which is preliminary data.</text>
</comment>
<dbReference type="PANTHER" id="PTHR38542">
    <property type="entry name" value="OS04G0450500 PROTEIN"/>
    <property type="match status" value="1"/>
</dbReference>
<evidence type="ECO:0000259" key="3">
    <source>
        <dbReference type="PROSITE" id="PS50158"/>
    </source>
</evidence>
<feature type="domain" description="CCHC-type" evidence="3">
    <location>
        <begin position="170"/>
        <end position="185"/>
    </location>
</feature>
<name>A0AA89AE92_9ASTE</name>
<gene>
    <name evidence="4" type="ORF">RJ639_024257</name>
</gene>
<evidence type="ECO:0000256" key="1">
    <source>
        <dbReference type="PROSITE-ProRule" id="PRU00047"/>
    </source>
</evidence>
<reference evidence="4" key="1">
    <citation type="submission" date="2022-12" db="EMBL/GenBank/DDBJ databases">
        <title>Draft genome assemblies for two species of Escallonia (Escalloniales).</title>
        <authorList>
            <person name="Chanderbali A."/>
            <person name="Dervinis C."/>
            <person name="Anghel I."/>
            <person name="Soltis D."/>
            <person name="Soltis P."/>
            <person name="Zapata F."/>
        </authorList>
    </citation>
    <scope>NUCLEOTIDE SEQUENCE</scope>
    <source>
        <strain evidence="4">UCBG64.0493</strain>
        <tissue evidence="4">Leaf</tissue>
    </source>
</reference>
<keyword evidence="5" id="KW-1185">Reference proteome</keyword>
<dbReference type="SUPFAM" id="SSF57756">
    <property type="entry name" value="Retrovirus zinc finger-like domains"/>
    <property type="match status" value="1"/>
</dbReference>
<dbReference type="Gene3D" id="4.10.60.10">
    <property type="entry name" value="Zinc finger, CCHC-type"/>
    <property type="match status" value="1"/>
</dbReference>
<proteinExistence type="predicted"/>
<evidence type="ECO:0000313" key="4">
    <source>
        <dbReference type="EMBL" id="KAK2999237.1"/>
    </source>
</evidence>
<dbReference type="InterPro" id="IPR001878">
    <property type="entry name" value="Znf_CCHC"/>
</dbReference>
<dbReference type="GO" id="GO:0008270">
    <property type="term" value="F:zinc ion binding"/>
    <property type="evidence" value="ECO:0007669"/>
    <property type="project" value="UniProtKB-KW"/>
</dbReference>
<dbReference type="SMART" id="SM00343">
    <property type="entry name" value="ZnF_C2HC"/>
    <property type="match status" value="1"/>
</dbReference>
<protein>
    <recommendedName>
        <fullName evidence="3">CCHC-type domain-containing protein</fullName>
    </recommendedName>
</protein>
<organism evidence="4 5">
    <name type="scientific">Escallonia herrerae</name>
    <dbReference type="NCBI Taxonomy" id="1293975"/>
    <lineage>
        <taxon>Eukaryota</taxon>
        <taxon>Viridiplantae</taxon>
        <taxon>Streptophyta</taxon>
        <taxon>Embryophyta</taxon>
        <taxon>Tracheophyta</taxon>
        <taxon>Spermatophyta</taxon>
        <taxon>Magnoliopsida</taxon>
        <taxon>eudicotyledons</taxon>
        <taxon>Gunneridae</taxon>
        <taxon>Pentapetalae</taxon>
        <taxon>asterids</taxon>
        <taxon>campanulids</taxon>
        <taxon>Escalloniales</taxon>
        <taxon>Escalloniaceae</taxon>
        <taxon>Escallonia</taxon>
    </lineage>
</organism>
<dbReference type="AlphaFoldDB" id="A0AA89AE92"/>
<sequence length="217" mass="24436">MAAMGWYGPLIDLSKASSHIGDYVQLLVLVHRSTPIQLIILGLLVIILMRGKLGKAFSRVIERGVEEAARILSEKQWVWYASPGCWISGIKTLDAISYRQTVWEAGSFLEEVDETVSCRKLLLAQVKEAGSKFLFLSANKVVEKATGMLLVRPLRFGRSHKQIPQTGQWCFTCGDPDHLSNDCPKRRDGRTNIQREVEVGASMMEFRMNAIAKTRRK</sequence>
<dbReference type="Pfam" id="PF00098">
    <property type="entry name" value="zf-CCHC"/>
    <property type="match status" value="1"/>
</dbReference>
<dbReference type="PANTHER" id="PTHR38542:SF2">
    <property type="entry name" value="REPLICATION FACTOR A C-TERMINAL DOMAIN-CONTAINING PROTEIN"/>
    <property type="match status" value="1"/>
</dbReference>
<dbReference type="Proteomes" id="UP001188597">
    <property type="component" value="Unassembled WGS sequence"/>
</dbReference>
<dbReference type="GO" id="GO:0003676">
    <property type="term" value="F:nucleic acid binding"/>
    <property type="evidence" value="ECO:0007669"/>
    <property type="project" value="InterPro"/>
</dbReference>
<keyword evidence="1" id="KW-0863">Zinc-finger</keyword>
<dbReference type="PROSITE" id="PS50158">
    <property type="entry name" value="ZF_CCHC"/>
    <property type="match status" value="1"/>
</dbReference>
<accession>A0AA89AE92</accession>
<evidence type="ECO:0000313" key="5">
    <source>
        <dbReference type="Proteomes" id="UP001188597"/>
    </source>
</evidence>
<keyword evidence="2" id="KW-0812">Transmembrane</keyword>
<keyword evidence="1" id="KW-0479">Metal-binding</keyword>
<dbReference type="InterPro" id="IPR036875">
    <property type="entry name" value="Znf_CCHC_sf"/>
</dbReference>
<feature type="transmembrane region" description="Helical" evidence="2">
    <location>
        <begin position="23"/>
        <end position="49"/>
    </location>
</feature>